<name>A0A1M4ZZZ1_9FLAO</name>
<organism evidence="2 3">
    <name type="scientific">Chryseobacterium takakiae</name>
    <dbReference type="NCBI Taxonomy" id="1302685"/>
    <lineage>
        <taxon>Bacteria</taxon>
        <taxon>Pseudomonadati</taxon>
        <taxon>Bacteroidota</taxon>
        <taxon>Flavobacteriia</taxon>
        <taxon>Flavobacteriales</taxon>
        <taxon>Weeksellaceae</taxon>
        <taxon>Chryseobacterium group</taxon>
        <taxon>Chryseobacterium</taxon>
    </lineage>
</organism>
<dbReference type="Proteomes" id="UP000184236">
    <property type="component" value="Unassembled WGS sequence"/>
</dbReference>
<dbReference type="STRING" id="1302685.SAMN05444408_111112"/>
<accession>A0A1M4ZZZ1</accession>
<keyword evidence="1" id="KW-0472">Membrane</keyword>
<sequence>MIILLKLLIGIIVTLIVIWLTILNVSENKRKLINLCGYLLIFGGLIGIGFIPDNDYEDGTYCAEIHYYNPETETESKYFLPVFVKGGKLVKLQWSNDGWLDESHFKAPNISDGTATFTSDSGYEYKVELLNSKSKCN</sequence>
<reference evidence="3" key="1">
    <citation type="submission" date="2016-11" db="EMBL/GenBank/DDBJ databases">
        <authorList>
            <person name="Varghese N."/>
            <person name="Submissions S."/>
        </authorList>
    </citation>
    <scope>NUCLEOTIDE SEQUENCE [LARGE SCALE GENOMIC DNA]</scope>
    <source>
        <strain evidence="3">DSM 26898</strain>
    </source>
</reference>
<keyword evidence="1" id="KW-0812">Transmembrane</keyword>
<feature type="transmembrane region" description="Helical" evidence="1">
    <location>
        <begin position="32"/>
        <end position="51"/>
    </location>
</feature>
<evidence type="ECO:0000256" key="1">
    <source>
        <dbReference type="SAM" id="Phobius"/>
    </source>
</evidence>
<dbReference type="RefSeq" id="WP_143149919.1">
    <property type="nucleotide sequence ID" value="NZ_FQVO01000011.1"/>
</dbReference>
<protein>
    <submittedName>
        <fullName evidence="2">Uncharacterized protein</fullName>
    </submittedName>
</protein>
<evidence type="ECO:0000313" key="2">
    <source>
        <dbReference type="EMBL" id="SHF23620.1"/>
    </source>
</evidence>
<dbReference type="EMBL" id="FQVO01000011">
    <property type="protein sequence ID" value="SHF23620.1"/>
    <property type="molecule type" value="Genomic_DNA"/>
</dbReference>
<proteinExistence type="predicted"/>
<feature type="transmembrane region" description="Helical" evidence="1">
    <location>
        <begin position="6"/>
        <end position="25"/>
    </location>
</feature>
<dbReference type="AlphaFoldDB" id="A0A1M4ZZZ1"/>
<keyword evidence="1" id="KW-1133">Transmembrane helix</keyword>
<dbReference type="OrthoDB" id="1377135at2"/>
<evidence type="ECO:0000313" key="3">
    <source>
        <dbReference type="Proteomes" id="UP000184236"/>
    </source>
</evidence>
<gene>
    <name evidence="2" type="ORF">SAMN05444408_111112</name>
</gene>
<keyword evidence="3" id="KW-1185">Reference proteome</keyword>